<evidence type="ECO:0000313" key="2">
    <source>
        <dbReference type="Proteomes" id="UP001054945"/>
    </source>
</evidence>
<proteinExistence type="predicted"/>
<sequence length="29" mass="3061">MSVARALVYDPVPNTAVCILRQLTAAATD</sequence>
<organism evidence="1 2">
    <name type="scientific">Caerostris extrusa</name>
    <name type="common">Bark spider</name>
    <name type="synonym">Caerostris bankana</name>
    <dbReference type="NCBI Taxonomy" id="172846"/>
    <lineage>
        <taxon>Eukaryota</taxon>
        <taxon>Metazoa</taxon>
        <taxon>Ecdysozoa</taxon>
        <taxon>Arthropoda</taxon>
        <taxon>Chelicerata</taxon>
        <taxon>Arachnida</taxon>
        <taxon>Araneae</taxon>
        <taxon>Araneomorphae</taxon>
        <taxon>Entelegynae</taxon>
        <taxon>Araneoidea</taxon>
        <taxon>Araneidae</taxon>
        <taxon>Caerostris</taxon>
    </lineage>
</organism>
<feature type="non-terminal residue" evidence="1">
    <location>
        <position position="29"/>
    </location>
</feature>
<evidence type="ECO:0000313" key="1">
    <source>
        <dbReference type="EMBL" id="GIX80057.1"/>
    </source>
</evidence>
<reference evidence="1 2" key="1">
    <citation type="submission" date="2021-06" db="EMBL/GenBank/DDBJ databases">
        <title>Caerostris extrusa draft genome.</title>
        <authorList>
            <person name="Kono N."/>
            <person name="Arakawa K."/>
        </authorList>
    </citation>
    <scope>NUCLEOTIDE SEQUENCE [LARGE SCALE GENOMIC DNA]</scope>
</reference>
<gene>
    <name evidence="1" type="ORF">CEXT_26551</name>
</gene>
<keyword evidence="2" id="KW-1185">Reference proteome</keyword>
<comment type="caution">
    <text evidence="1">The sequence shown here is derived from an EMBL/GenBank/DDBJ whole genome shotgun (WGS) entry which is preliminary data.</text>
</comment>
<protein>
    <submittedName>
        <fullName evidence="1">Uncharacterized protein</fullName>
    </submittedName>
</protein>
<dbReference type="AlphaFoldDB" id="A0AAV4N5Q9"/>
<dbReference type="EMBL" id="BPLR01020567">
    <property type="protein sequence ID" value="GIX80057.1"/>
    <property type="molecule type" value="Genomic_DNA"/>
</dbReference>
<dbReference type="Proteomes" id="UP001054945">
    <property type="component" value="Unassembled WGS sequence"/>
</dbReference>
<accession>A0AAV4N5Q9</accession>
<name>A0AAV4N5Q9_CAEEX</name>